<proteinExistence type="predicted"/>
<name>A0ABN8S4Y8_9CNID</name>
<feature type="non-terminal residue" evidence="2">
    <location>
        <position position="1"/>
    </location>
</feature>
<organism evidence="2 3">
    <name type="scientific">Porites lobata</name>
    <dbReference type="NCBI Taxonomy" id="104759"/>
    <lineage>
        <taxon>Eukaryota</taxon>
        <taxon>Metazoa</taxon>
        <taxon>Cnidaria</taxon>
        <taxon>Anthozoa</taxon>
        <taxon>Hexacorallia</taxon>
        <taxon>Scleractinia</taxon>
        <taxon>Fungiina</taxon>
        <taxon>Poritidae</taxon>
        <taxon>Porites</taxon>
    </lineage>
</organism>
<gene>
    <name evidence="2" type="ORF">PLOB_00032185</name>
</gene>
<evidence type="ECO:0000256" key="1">
    <source>
        <dbReference type="SAM" id="Coils"/>
    </source>
</evidence>
<sequence>CGLRDKHPELKLKISELQKEIKRLQQEHCDAESKLKAFCESRVKASTSFFAVMRPRLKVRNLIKYSDRVSLDRDLLILEKALNGKIPEFDASEDWRLPILIEQYR</sequence>
<feature type="non-terminal residue" evidence="2">
    <location>
        <position position="105"/>
    </location>
</feature>
<feature type="coiled-coil region" evidence="1">
    <location>
        <begin position="7"/>
        <end position="34"/>
    </location>
</feature>
<protein>
    <submittedName>
        <fullName evidence="2">Uncharacterized protein</fullName>
    </submittedName>
</protein>
<dbReference type="EMBL" id="CALNXK010000416">
    <property type="protein sequence ID" value="CAH3185217.1"/>
    <property type="molecule type" value="Genomic_DNA"/>
</dbReference>
<accession>A0ABN8S4Y8</accession>
<reference evidence="2 3" key="1">
    <citation type="submission" date="2022-05" db="EMBL/GenBank/DDBJ databases">
        <authorList>
            <consortium name="Genoscope - CEA"/>
            <person name="William W."/>
        </authorList>
    </citation>
    <scope>NUCLEOTIDE SEQUENCE [LARGE SCALE GENOMIC DNA]</scope>
</reference>
<comment type="caution">
    <text evidence="2">The sequence shown here is derived from an EMBL/GenBank/DDBJ whole genome shotgun (WGS) entry which is preliminary data.</text>
</comment>
<keyword evidence="3" id="KW-1185">Reference proteome</keyword>
<dbReference type="Proteomes" id="UP001159405">
    <property type="component" value="Unassembled WGS sequence"/>
</dbReference>
<evidence type="ECO:0000313" key="3">
    <source>
        <dbReference type="Proteomes" id="UP001159405"/>
    </source>
</evidence>
<evidence type="ECO:0000313" key="2">
    <source>
        <dbReference type="EMBL" id="CAH3185217.1"/>
    </source>
</evidence>
<keyword evidence="1" id="KW-0175">Coiled coil</keyword>